<dbReference type="Proteomes" id="UP000649829">
    <property type="component" value="Unassembled WGS sequence"/>
</dbReference>
<feature type="transmembrane region" description="Helical" evidence="1">
    <location>
        <begin position="55"/>
        <end position="77"/>
    </location>
</feature>
<reference evidence="2" key="1">
    <citation type="journal article" date="2014" name="Int. J. Syst. Evol. Microbiol.">
        <title>Complete genome sequence of Corynebacterium casei LMG S-19264T (=DSM 44701T), isolated from a smear-ripened cheese.</title>
        <authorList>
            <consortium name="US DOE Joint Genome Institute (JGI-PGF)"/>
            <person name="Walter F."/>
            <person name="Albersmeier A."/>
            <person name="Kalinowski J."/>
            <person name="Ruckert C."/>
        </authorList>
    </citation>
    <scope>NUCLEOTIDE SEQUENCE</scope>
    <source>
        <strain evidence="2">CGMCC 1.6293</strain>
    </source>
</reference>
<accession>A0A917SR12</accession>
<name>A0A917SR12_9RHOB</name>
<gene>
    <name evidence="2" type="ORF">GCM10011534_12620</name>
</gene>
<evidence type="ECO:0000313" key="2">
    <source>
        <dbReference type="EMBL" id="GGL91944.1"/>
    </source>
</evidence>
<feature type="transmembrane region" description="Helical" evidence="1">
    <location>
        <begin position="33"/>
        <end position="49"/>
    </location>
</feature>
<organism evidence="2 3">
    <name type="scientific">Pseudooceanicola nanhaiensis</name>
    <dbReference type="NCBI Taxonomy" id="375761"/>
    <lineage>
        <taxon>Bacteria</taxon>
        <taxon>Pseudomonadati</taxon>
        <taxon>Pseudomonadota</taxon>
        <taxon>Alphaproteobacteria</taxon>
        <taxon>Rhodobacterales</taxon>
        <taxon>Paracoccaceae</taxon>
        <taxon>Pseudooceanicola</taxon>
    </lineage>
</organism>
<evidence type="ECO:0000313" key="3">
    <source>
        <dbReference type="Proteomes" id="UP000649829"/>
    </source>
</evidence>
<dbReference type="EMBL" id="BMLF01000001">
    <property type="protein sequence ID" value="GGL91944.1"/>
    <property type="molecule type" value="Genomic_DNA"/>
</dbReference>
<dbReference type="RefSeq" id="WP_028286111.1">
    <property type="nucleotide sequence ID" value="NZ_BMLF01000001.1"/>
</dbReference>
<keyword evidence="1" id="KW-0812">Transmembrane</keyword>
<evidence type="ECO:0000256" key="1">
    <source>
        <dbReference type="SAM" id="Phobius"/>
    </source>
</evidence>
<protein>
    <submittedName>
        <fullName evidence="2">Uncharacterized protein</fullName>
    </submittedName>
</protein>
<keyword evidence="3" id="KW-1185">Reference proteome</keyword>
<reference evidence="2" key="2">
    <citation type="submission" date="2020-09" db="EMBL/GenBank/DDBJ databases">
        <authorList>
            <person name="Sun Q."/>
            <person name="Zhou Y."/>
        </authorList>
    </citation>
    <scope>NUCLEOTIDE SEQUENCE</scope>
    <source>
        <strain evidence="2">CGMCC 1.6293</strain>
    </source>
</reference>
<keyword evidence="1" id="KW-1133">Transmembrane helix</keyword>
<dbReference type="AlphaFoldDB" id="A0A917SR12"/>
<comment type="caution">
    <text evidence="2">The sequence shown here is derived from an EMBL/GenBank/DDBJ whole genome shotgun (WGS) entry which is preliminary data.</text>
</comment>
<keyword evidence="1" id="KW-0472">Membrane</keyword>
<sequence length="79" mass="8650">MTHATPDAPRGLFYRLPVLGWFARDLARDFHGNIWYFLLIVVTLLVLAVKTWGLVALGLTAVAATPVIFVVLLMITVGG</sequence>
<proteinExistence type="predicted"/>